<keyword evidence="2" id="KW-1185">Reference proteome</keyword>
<evidence type="ECO:0000313" key="1">
    <source>
        <dbReference type="EMBL" id="MBM6819246.1"/>
    </source>
</evidence>
<evidence type="ECO:0000313" key="2">
    <source>
        <dbReference type="Proteomes" id="UP000767334"/>
    </source>
</evidence>
<protein>
    <submittedName>
        <fullName evidence="1">Uncharacterized protein</fullName>
    </submittedName>
</protein>
<reference evidence="1 2" key="1">
    <citation type="journal article" date="2021" name="Sci. Rep.">
        <title>The distribution of antibiotic resistance genes in chicken gut microbiota commensals.</title>
        <authorList>
            <person name="Juricova H."/>
            <person name="Matiasovicova J."/>
            <person name="Kubasova T."/>
            <person name="Cejkova D."/>
            <person name="Rychlik I."/>
        </authorList>
    </citation>
    <scope>NUCLEOTIDE SEQUENCE [LARGE SCALE GENOMIC DNA]</scope>
    <source>
        <strain evidence="1 2">An435</strain>
    </source>
</reference>
<accession>A0ABS2FG01</accession>
<gene>
    <name evidence="1" type="ORF">H6A19_07840</name>
</gene>
<comment type="caution">
    <text evidence="1">The sequence shown here is derived from an EMBL/GenBank/DDBJ whole genome shotgun (WGS) entry which is preliminary data.</text>
</comment>
<sequence>MSNFMNINKKIEDNVVKKYKKIENAVVSKYEKIEDKFIDTFLIKDGETTAEAKHRIRENIRNK</sequence>
<organism evidence="1 2">
    <name type="scientific">Clostridium saudiense</name>
    <dbReference type="NCBI Taxonomy" id="1414720"/>
    <lineage>
        <taxon>Bacteria</taxon>
        <taxon>Bacillati</taxon>
        <taxon>Bacillota</taxon>
        <taxon>Clostridia</taxon>
        <taxon>Eubacteriales</taxon>
        <taxon>Clostridiaceae</taxon>
        <taxon>Clostridium</taxon>
    </lineage>
</organism>
<proteinExistence type="predicted"/>
<dbReference type="Proteomes" id="UP000767334">
    <property type="component" value="Unassembled WGS sequence"/>
</dbReference>
<dbReference type="RefSeq" id="WP_148322110.1">
    <property type="nucleotide sequence ID" value="NZ_JACJLL010000038.1"/>
</dbReference>
<name>A0ABS2FG01_9CLOT</name>
<dbReference type="EMBL" id="JACJLL010000038">
    <property type="protein sequence ID" value="MBM6819246.1"/>
    <property type="molecule type" value="Genomic_DNA"/>
</dbReference>